<dbReference type="Proteomes" id="UP000076858">
    <property type="component" value="Unassembled WGS sequence"/>
</dbReference>
<dbReference type="AlphaFoldDB" id="A0A165AJZ6"/>
<evidence type="ECO:0000313" key="1">
    <source>
        <dbReference type="EMBL" id="KZS17782.1"/>
    </source>
</evidence>
<dbReference type="EMBL" id="LRGB01000568">
    <property type="protein sequence ID" value="KZS17782.1"/>
    <property type="molecule type" value="Genomic_DNA"/>
</dbReference>
<dbReference type="OrthoDB" id="6354339at2759"/>
<keyword evidence="2" id="KW-1185">Reference proteome</keyword>
<gene>
    <name evidence="1" type="ORF">APZ42_015767</name>
</gene>
<name>A0A165AJZ6_9CRUS</name>
<accession>A0A165AJZ6</accession>
<comment type="caution">
    <text evidence="1">The sequence shown here is derived from an EMBL/GenBank/DDBJ whole genome shotgun (WGS) entry which is preliminary data.</text>
</comment>
<protein>
    <submittedName>
        <fullName evidence="1">Uncharacterized protein</fullName>
    </submittedName>
</protein>
<organism evidence="1 2">
    <name type="scientific">Daphnia magna</name>
    <dbReference type="NCBI Taxonomy" id="35525"/>
    <lineage>
        <taxon>Eukaryota</taxon>
        <taxon>Metazoa</taxon>
        <taxon>Ecdysozoa</taxon>
        <taxon>Arthropoda</taxon>
        <taxon>Crustacea</taxon>
        <taxon>Branchiopoda</taxon>
        <taxon>Diplostraca</taxon>
        <taxon>Cladocera</taxon>
        <taxon>Anomopoda</taxon>
        <taxon>Daphniidae</taxon>
        <taxon>Daphnia</taxon>
    </lineage>
</organism>
<sequence>MHPLGYFMLVGAAVLLAADCYPLGRSASGSAAGKNDRRDSRASLVDDESAELAAKQSSAEDDVVIQDVGKKVSIRRNAQSQTDSSTLLPSQKNFDDYSSEDYVPFVDLDAIQPAISDFHHRPVTGMFKPAKSNDWFHVKQHMHDYYFREMGREMGKEHSWQPVKDGTDGLNFEFPRL</sequence>
<reference evidence="1 2" key="1">
    <citation type="submission" date="2016-03" db="EMBL/GenBank/DDBJ databases">
        <title>EvidentialGene: Evidence-directed Construction of Genes on Genomes.</title>
        <authorList>
            <person name="Gilbert D.G."/>
            <person name="Choi J.-H."/>
            <person name="Mockaitis K."/>
            <person name="Colbourne J."/>
            <person name="Pfrender M."/>
        </authorList>
    </citation>
    <scope>NUCLEOTIDE SEQUENCE [LARGE SCALE GENOMIC DNA]</scope>
    <source>
        <strain evidence="1 2">Xinb3</strain>
        <tissue evidence="1">Complete organism</tissue>
    </source>
</reference>
<evidence type="ECO:0000313" key="2">
    <source>
        <dbReference type="Proteomes" id="UP000076858"/>
    </source>
</evidence>
<proteinExistence type="predicted"/>